<dbReference type="InterPro" id="IPR013783">
    <property type="entry name" value="Ig-like_fold"/>
</dbReference>
<dbReference type="InterPro" id="IPR014116">
    <property type="entry name" value="Cyt_c_oxidase_cbb3_FixG"/>
</dbReference>
<evidence type="ECO:0000259" key="8">
    <source>
        <dbReference type="PROSITE" id="PS51379"/>
    </source>
</evidence>
<dbReference type="HOGENOM" id="CLU_032118_0_0_4"/>
<dbReference type="InterPro" id="IPR017900">
    <property type="entry name" value="4Fe4S_Fe_S_CS"/>
</dbReference>
<dbReference type="Pfam" id="PF11614">
    <property type="entry name" value="FixG_C"/>
    <property type="match status" value="1"/>
</dbReference>
<feature type="transmembrane region" description="Helical" evidence="7">
    <location>
        <begin position="155"/>
        <end position="173"/>
    </location>
</feature>
<dbReference type="GO" id="GO:0051539">
    <property type="term" value="F:4 iron, 4 sulfur cluster binding"/>
    <property type="evidence" value="ECO:0007669"/>
    <property type="project" value="UniProtKB-KW"/>
</dbReference>
<keyword evidence="7" id="KW-1133">Transmembrane helix</keyword>
<keyword evidence="4" id="KW-0249">Electron transport</keyword>
<dbReference type="NCBIfam" id="TIGR02745">
    <property type="entry name" value="ccoG_rdxA_fixG"/>
    <property type="match status" value="1"/>
</dbReference>
<keyword evidence="2" id="KW-0004">4Fe-4S</keyword>
<proteinExistence type="predicted"/>
<dbReference type="PROSITE" id="PS51379">
    <property type="entry name" value="4FE4S_FER_2"/>
    <property type="match status" value="1"/>
</dbReference>
<evidence type="ECO:0000313" key="9">
    <source>
        <dbReference type="EMBL" id="CAL95093.1"/>
    </source>
</evidence>
<gene>
    <name evidence="9" type="primary">rdxA</name>
    <name evidence="9" type="ordered locus">azo2476</name>
</gene>
<evidence type="ECO:0000256" key="7">
    <source>
        <dbReference type="SAM" id="Phobius"/>
    </source>
</evidence>
<feature type="transmembrane region" description="Helical" evidence="7">
    <location>
        <begin position="81"/>
        <end position="102"/>
    </location>
</feature>
<name>A1K8D8_AZOSB</name>
<dbReference type="InterPro" id="IPR051684">
    <property type="entry name" value="Electron_Trans/Redox"/>
</dbReference>
<keyword evidence="6" id="KW-0411">Iron-sulfur</keyword>
<keyword evidence="5" id="KW-0408">Iron</keyword>
<accession>A1K8D8</accession>
<dbReference type="Pfam" id="PF12801">
    <property type="entry name" value="Fer4_5"/>
    <property type="match status" value="1"/>
</dbReference>
<evidence type="ECO:0000256" key="4">
    <source>
        <dbReference type="ARBA" id="ARBA00022982"/>
    </source>
</evidence>
<dbReference type="STRING" id="62928.azo2476"/>
<dbReference type="PANTHER" id="PTHR30176:SF3">
    <property type="entry name" value="FERREDOXIN-TYPE PROTEIN NAPH"/>
    <property type="match status" value="1"/>
</dbReference>
<evidence type="ECO:0000256" key="1">
    <source>
        <dbReference type="ARBA" id="ARBA00022448"/>
    </source>
</evidence>
<reference evidence="9 10" key="1">
    <citation type="journal article" date="2006" name="Nat. Biotechnol.">
        <title>Complete genome of the mutualistic, N2-fixing grass endophyte Azoarcus sp. strain BH72.</title>
        <authorList>
            <person name="Krause A."/>
            <person name="Ramakumar A."/>
            <person name="Bartels D."/>
            <person name="Battistoni F."/>
            <person name="Bekel T."/>
            <person name="Boch J."/>
            <person name="Boehm M."/>
            <person name="Friedrich F."/>
            <person name="Hurek T."/>
            <person name="Krause L."/>
            <person name="Linke B."/>
            <person name="McHardy A.C."/>
            <person name="Sarkar A."/>
            <person name="Schneiker S."/>
            <person name="Syed A.A."/>
            <person name="Thauer R."/>
            <person name="Vorhoelter F.-J."/>
            <person name="Weidner S."/>
            <person name="Puehler A."/>
            <person name="Reinhold-Hurek B."/>
            <person name="Kaiser O."/>
            <person name="Goesmann A."/>
        </authorList>
    </citation>
    <scope>NUCLEOTIDE SEQUENCE [LARGE SCALE GENOMIC DNA]</scope>
    <source>
        <strain evidence="9 10">BH72</strain>
    </source>
</reference>
<keyword evidence="1" id="KW-0813">Transport</keyword>
<protein>
    <submittedName>
        <fullName evidence="9">Iron-sulfur 4Fe-4S ferredoxin transmembrane protein</fullName>
    </submittedName>
</protein>
<keyword evidence="3" id="KW-0479">Metal-binding</keyword>
<evidence type="ECO:0000256" key="6">
    <source>
        <dbReference type="ARBA" id="ARBA00023014"/>
    </source>
</evidence>
<dbReference type="InterPro" id="IPR017896">
    <property type="entry name" value="4Fe4S_Fe-S-bd"/>
</dbReference>
<evidence type="ECO:0000256" key="2">
    <source>
        <dbReference type="ARBA" id="ARBA00022485"/>
    </source>
</evidence>
<dbReference type="Proteomes" id="UP000002588">
    <property type="component" value="Chromosome"/>
</dbReference>
<sequence length="487" mass="53608">MHTPSTRAQGARIEFYRNTGQIHPRTTHGRFNTWRWAMVWLTQLIFYGACWLQWDGRQALLFDIAERKFYLFGLVLWPQDALLLALLLIVAAAGLFLVTALAGRLFCGFACPQTVYTAIFRWVEAKVEGDHLARMRLDQAPPSARKLAIKGTKHAIWGAIALWTGISFVGYFTPIRELLFNLGPGELGPWEGFWVFFYAAFAYLQAGFAREMVCMHMCPYSRFQGVMFDADTRTISYDGRRGEPRRPRGTAAARMATAGAPAAVAAPALASRPTAGRGDCVDCSLCVQVCPTGIDIRDGLQYQCINCGLCADACDEVMERVGAPAGLIRFASERELAAPRATPTPTLFDGLRRPRAQVYLATLVVFSLLGAWMLAHRVPLQVDVLRDRHALLQEAADGSIENTYTLKLVNMLEEPRAFRIRVEGPAGARLTGNDTFQVASGSVLPVPLTVAARPEPGKSGAQPIRFDIEALDGPPTAVTEQSVFLLP</sequence>
<dbReference type="RefSeq" id="WP_011766206.1">
    <property type="nucleotide sequence ID" value="NC_008702.1"/>
</dbReference>
<evidence type="ECO:0000256" key="3">
    <source>
        <dbReference type="ARBA" id="ARBA00022723"/>
    </source>
</evidence>
<dbReference type="eggNOG" id="COG0348">
    <property type="taxonomic scope" value="Bacteria"/>
</dbReference>
<dbReference type="InterPro" id="IPR032879">
    <property type="entry name" value="FixG_C"/>
</dbReference>
<dbReference type="EMBL" id="AM406670">
    <property type="protein sequence ID" value="CAL95093.1"/>
    <property type="molecule type" value="Genomic_DNA"/>
</dbReference>
<keyword evidence="7" id="KW-0472">Membrane</keyword>
<feature type="domain" description="4Fe-4S ferredoxin-type" evidence="8">
    <location>
        <begin position="271"/>
        <end position="299"/>
    </location>
</feature>
<keyword evidence="10" id="KW-1185">Reference proteome</keyword>
<evidence type="ECO:0000256" key="5">
    <source>
        <dbReference type="ARBA" id="ARBA00023004"/>
    </source>
</evidence>
<feature type="transmembrane region" description="Helical" evidence="7">
    <location>
        <begin position="193"/>
        <end position="213"/>
    </location>
</feature>
<dbReference type="AlphaFoldDB" id="A1K8D8"/>
<organism evidence="9 10">
    <name type="scientific">Azoarcus sp. (strain BH72)</name>
    <dbReference type="NCBI Taxonomy" id="418699"/>
    <lineage>
        <taxon>Bacteria</taxon>
        <taxon>Pseudomonadati</taxon>
        <taxon>Pseudomonadota</taxon>
        <taxon>Betaproteobacteria</taxon>
        <taxon>Rhodocyclales</taxon>
        <taxon>Zoogloeaceae</taxon>
        <taxon>Azoarcus</taxon>
    </lineage>
</organism>
<feature type="transmembrane region" description="Helical" evidence="7">
    <location>
        <begin position="34"/>
        <end position="54"/>
    </location>
</feature>
<dbReference type="PROSITE" id="PS00198">
    <property type="entry name" value="4FE4S_FER_1"/>
    <property type="match status" value="1"/>
</dbReference>
<dbReference type="Gene3D" id="2.60.40.10">
    <property type="entry name" value="Immunoglobulins"/>
    <property type="match status" value="1"/>
</dbReference>
<dbReference type="GO" id="GO:0046872">
    <property type="term" value="F:metal ion binding"/>
    <property type="evidence" value="ECO:0007669"/>
    <property type="project" value="UniProtKB-KW"/>
</dbReference>
<dbReference type="KEGG" id="azo:azo2476"/>
<feature type="transmembrane region" description="Helical" evidence="7">
    <location>
        <begin position="358"/>
        <end position="375"/>
    </location>
</feature>
<dbReference type="Pfam" id="PF13746">
    <property type="entry name" value="Fer4_18"/>
    <property type="match status" value="1"/>
</dbReference>
<dbReference type="GO" id="GO:0005886">
    <property type="term" value="C:plasma membrane"/>
    <property type="evidence" value="ECO:0007669"/>
    <property type="project" value="TreeGrafter"/>
</dbReference>
<dbReference type="SUPFAM" id="SSF54862">
    <property type="entry name" value="4Fe-4S ferredoxins"/>
    <property type="match status" value="1"/>
</dbReference>
<evidence type="ECO:0000313" key="10">
    <source>
        <dbReference type="Proteomes" id="UP000002588"/>
    </source>
</evidence>
<keyword evidence="7 9" id="KW-0812">Transmembrane</keyword>
<dbReference type="PANTHER" id="PTHR30176">
    <property type="entry name" value="FERREDOXIN-TYPE PROTEIN NAPH"/>
    <property type="match status" value="1"/>
</dbReference>